<comment type="caution">
    <text evidence="2">The sequence shown here is derived from an EMBL/GenBank/DDBJ whole genome shotgun (WGS) entry which is preliminary data.</text>
</comment>
<feature type="chain" id="PRO_5001966639" evidence="1">
    <location>
        <begin position="19"/>
        <end position="137"/>
    </location>
</feature>
<gene>
    <name evidence="2" type="ORF">N791_01730</name>
</gene>
<protein>
    <submittedName>
        <fullName evidence="2">Uncharacterized protein</fullName>
    </submittedName>
</protein>
<accession>A0A0A0M971</accession>
<feature type="signal peptide" evidence="1">
    <location>
        <begin position="1"/>
        <end position="18"/>
    </location>
</feature>
<dbReference type="Proteomes" id="UP000030003">
    <property type="component" value="Unassembled WGS sequence"/>
</dbReference>
<name>A0A0A0M971_9GAMM</name>
<dbReference type="EMBL" id="AVBH01000074">
    <property type="protein sequence ID" value="KGO98507.1"/>
    <property type="molecule type" value="Genomic_DNA"/>
</dbReference>
<keyword evidence="3" id="KW-1185">Reference proteome</keyword>
<evidence type="ECO:0000256" key="1">
    <source>
        <dbReference type="SAM" id="SignalP"/>
    </source>
</evidence>
<keyword evidence="1" id="KW-0732">Signal</keyword>
<dbReference type="RefSeq" id="WP_027070347.1">
    <property type="nucleotide sequence ID" value="NZ_AUHT01000012.1"/>
</dbReference>
<proteinExistence type="predicted"/>
<evidence type="ECO:0000313" key="3">
    <source>
        <dbReference type="Proteomes" id="UP000030003"/>
    </source>
</evidence>
<organism evidence="2 3">
    <name type="scientific">Lysobacter defluvii IMMIB APB-9 = DSM 18482</name>
    <dbReference type="NCBI Taxonomy" id="1385515"/>
    <lineage>
        <taxon>Bacteria</taxon>
        <taxon>Pseudomonadati</taxon>
        <taxon>Pseudomonadota</taxon>
        <taxon>Gammaproteobacteria</taxon>
        <taxon>Lysobacterales</taxon>
        <taxon>Lysobacteraceae</taxon>
        <taxon>Novilysobacter</taxon>
    </lineage>
</organism>
<evidence type="ECO:0000313" key="2">
    <source>
        <dbReference type="EMBL" id="KGO98507.1"/>
    </source>
</evidence>
<dbReference type="AlphaFoldDB" id="A0A0A0M971"/>
<reference evidence="2 3" key="1">
    <citation type="submission" date="2013-08" db="EMBL/GenBank/DDBJ databases">
        <title>Genomic analysis of Lysobacter defluvii.</title>
        <authorList>
            <person name="Wang Q."/>
            <person name="Wang G."/>
        </authorList>
    </citation>
    <scope>NUCLEOTIDE SEQUENCE [LARGE SCALE GENOMIC DNA]</scope>
    <source>
        <strain evidence="2 3">IMMIB APB-9</strain>
    </source>
</reference>
<sequence length="137" mass="14170">MRNLLAIVLLALPFPALAAGSPPIPVEHPAPSDPDAWKGAQPDVRVRVKPIRDTDSFLVSAVVTDARDGRVLAGPSLTVKPGVPAKVEVGTTGAPDAISLMFSVTVAPDGRSASYRSEVRNNSVVVSAQDAVLALTP</sequence>
<dbReference type="STRING" id="1385515.GCA_000423325_02342"/>